<evidence type="ECO:0000313" key="3">
    <source>
        <dbReference type="Proteomes" id="UP000297245"/>
    </source>
</evidence>
<sequence length="151" mass="16769">MIFAIASAVAGQLKKDTGFLCGFSIFVLQLTLQFSSFLLFSIALNLQLVVVHNFRGQKLEKIYIIASAAMAGILTVPPYAAGMYGWDPLEDVCWYSNDNAKTILIWQIATQMIWTGLAAFGEIISSATVIIWMLKHNVGIIFLLTRMERST</sequence>
<evidence type="ECO:0000256" key="1">
    <source>
        <dbReference type="SAM" id="Phobius"/>
    </source>
</evidence>
<dbReference type="OrthoDB" id="3251871at2759"/>
<feature type="transmembrane region" description="Helical" evidence="1">
    <location>
        <begin position="104"/>
        <end position="134"/>
    </location>
</feature>
<evidence type="ECO:0008006" key="4">
    <source>
        <dbReference type="Google" id="ProtNLM"/>
    </source>
</evidence>
<keyword evidence="1" id="KW-0812">Transmembrane</keyword>
<keyword evidence="3" id="KW-1185">Reference proteome</keyword>
<accession>A0A4S8MU04</accession>
<dbReference type="AlphaFoldDB" id="A0A4S8MU04"/>
<dbReference type="Proteomes" id="UP000297245">
    <property type="component" value="Unassembled WGS sequence"/>
</dbReference>
<keyword evidence="1" id="KW-1133">Transmembrane helix</keyword>
<name>A0A4S8MU04_DENBC</name>
<keyword evidence="1" id="KW-0472">Membrane</keyword>
<reference evidence="2 3" key="1">
    <citation type="journal article" date="2019" name="Nat. Ecol. Evol.">
        <title>Megaphylogeny resolves global patterns of mushroom evolution.</title>
        <authorList>
            <person name="Varga T."/>
            <person name="Krizsan K."/>
            <person name="Foldi C."/>
            <person name="Dima B."/>
            <person name="Sanchez-Garcia M."/>
            <person name="Sanchez-Ramirez S."/>
            <person name="Szollosi G.J."/>
            <person name="Szarkandi J.G."/>
            <person name="Papp V."/>
            <person name="Albert L."/>
            <person name="Andreopoulos W."/>
            <person name="Angelini C."/>
            <person name="Antonin V."/>
            <person name="Barry K.W."/>
            <person name="Bougher N.L."/>
            <person name="Buchanan P."/>
            <person name="Buyck B."/>
            <person name="Bense V."/>
            <person name="Catcheside P."/>
            <person name="Chovatia M."/>
            <person name="Cooper J."/>
            <person name="Damon W."/>
            <person name="Desjardin D."/>
            <person name="Finy P."/>
            <person name="Geml J."/>
            <person name="Haridas S."/>
            <person name="Hughes K."/>
            <person name="Justo A."/>
            <person name="Karasinski D."/>
            <person name="Kautmanova I."/>
            <person name="Kiss B."/>
            <person name="Kocsube S."/>
            <person name="Kotiranta H."/>
            <person name="LaButti K.M."/>
            <person name="Lechner B.E."/>
            <person name="Liimatainen K."/>
            <person name="Lipzen A."/>
            <person name="Lukacs Z."/>
            <person name="Mihaltcheva S."/>
            <person name="Morgado L.N."/>
            <person name="Niskanen T."/>
            <person name="Noordeloos M.E."/>
            <person name="Ohm R.A."/>
            <person name="Ortiz-Santana B."/>
            <person name="Ovrebo C."/>
            <person name="Racz N."/>
            <person name="Riley R."/>
            <person name="Savchenko A."/>
            <person name="Shiryaev A."/>
            <person name="Soop K."/>
            <person name="Spirin V."/>
            <person name="Szebenyi C."/>
            <person name="Tomsovsky M."/>
            <person name="Tulloss R.E."/>
            <person name="Uehling J."/>
            <person name="Grigoriev I.V."/>
            <person name="Vagvolgyi C."/>
            <person name="Papp T."/>
            <person name="Martin F.M."/>
            <person name="Miettinen O."/>
            <person name="Hibbett D.S."/>
            <person name="Nagy L.G."/>
        </authorList>
    </citation>
    <scope>NUCLEOTIDE SEQUENCE [LARGE SCALE GENOMIC DNA]</scope>
    <source>
        <strain evidence="2 3">CBS 962.96</strain>
    </source>
</reference>
<evidence type="ECO:0000313" key="2">
    <source>
        <dbReference type="EMBL" id="THV05874.1"/>
    </source>
</evidence>
<proteinExistence type="predicted"/>
<dbReference type="EMBL" id="ML179046">
    <property type="protein sequence ID" value="THV05874.1"/>
    <property type="molecule type" value="Genomic_DNA"/>
</dbReference>
<dbReference type="SUPFAM" id="SSF81321">
    <property type="entry name" value="Family A G protein-coupled receptor-like"/>
    <property type="match status" value="1"/>
</dbReference>
<feature type="transmembrane region" description="Helical" evidence="1">
    <location>
        <begin position="62"/>
        <end position="84"/>
    </location>
</feature>
<feature type="transmembrane region" description="Helical" evidence="1">
    <location>
        <begin position="23"/>
        <end position="50"/>
    </location>
</feature>
<organism evidence="2 3">
    <name type="scientific">Dendrothele bispora (strain CBS 962.96)</name>
    <dbReference type="NCBI Taxonomy" id="1314807"/>
    <lineage>
        <taxon>Eukaryota</taxon>
        <taxon>Fungi</taxon>
        <taxon>Dikarya</taxon>
        <taxon>Basidiomycota</taxon>
        <taxon>Agaricomycotina</taxon>
        <taxon>Agaricomycetes</taxon>
        <taxon>Agaricomycetidae</taxon>
        <taxon>Agaricales</taxon>
        <taxon>Agaricales incertae sedis</taxon>
        <taxon>Dendrothele</taxon>
    </lineage>
</organism>
<gene>
    <name evidence="2" type="ORF">K435DRAFT_646345</name>
</gene>
<dbReference type="Gene3D" id="1.20.1070.10">
    <property type="entry name" value="Rhodopsin 7-helix transmembrane proteins"/>
    <property type="match status" value="1"/>
</dbReference>
<protein>
    <recommendedName>
        <fullName evidence="4">G-protein coupled receptors family 2 profile 2 domain-containing protein</fullName>
    </recommendedName>
</protein>